<reference evidence="2 3" key="1">
    <citation type="submission" date="2016-10" db="EMBL/GenBank/DDBJ databases">
        <authorList>
            <person name="Varghese N."/>
            <person name="Submissions S."/>
        </authorList>
    </citation>
    <scope>NUCLEOTIDE SEQUENCE [LARGE SCALE GENOMIC DNA]</scope>
    <source>
        <strain evidence="2 3">DSM 18839</strain>
    </source>
</reference>
<dbReference type="PANTHER" id="PTHR43433:SF5">
    <property type="entry name" value="AB HYDROLASE-1 DOMAIN-CONTAINING PROTEIN"/>
    <property type="match status" value="1"/>
</dbReference>
<dbReference type="OrthoDB" id="9801400at2"/>
<evidence type="ECO:0000259" key="1">
    <source>
        <dbReference type="Pfam" id="PF00561"/>
    </source>
</evidence>
<dbReference type="InterPro" id="IPR029058">
    <property type="entry name" value="AB_hydrolase_fold"/>
</dbReference>
<organism evidence="2 3">
    <name type="scientific">Thalassobaculum litoreum DSM 18839</name>
    <dbReference type="NCBI Taxonomy" id="1123362"/>
    <lineage>
        <taxon>Bacteria</taxon>
        <taxon>Pseudomonadati</taxon>
        <taxon>Pseudomonadota</taxon>
        <taxon>Alphaproteobacteria</taxon>
        <taxon>Rhodospirillales</taxon>
        <taxon>Thalassobaculaceae</taxon>
        <taxon>Thalassobaculum</taxon>
    </lineage>
</organism>
<dbReference type="PANTHER" id="PTHR43433">
    <property type="entry name" value="HYDROLASE, ALPHA/BETA FOLD FAMILY PROTEIN"/>
    <property type="match status" value="1"/>
</dbReference>
<evidence type="ECO:0000313" key="2">
    <source>
        <dbReference type="EMBL" id="SDF97449.1"/>
    </source>
</evidence>
<comment type="caution">
    <text evidence="2">The sequence shown here is derived from an EMBL/GenBank/DDBJ whole genome shotgun (WGS) entry which is preliminary data.</text>
</comment>
<dbReference type="AlphaFoldDB" id="A0A8G2BJJ6"/>
<dbReference type="Proteomes" id="UP000198615">
    <property type="component" value="Unassembled WGS sequence"/>
</dbReference>
<dbReference type="RefSeq" id="WP_093151370.1">
    <property type="nucleotide sequence ID" value="NZ_FNBW01000008.1"/>
</dbReference>
<protein>
    <submittedName>
        <fullName evidence="2">3-oxoadipate enol-lactonase</fullName>
    </submittedName>
</protein>
<keyword evidence="3" id="KW-1185">Reference proteome</keyword>
<dbReference type="InterPro" id="IPR000073">
    <property type="entry name" value="AB_hydrolase_1"/>
</dbReference>
<name>A0A8G2BJJ6_9PROT</name>
<accession>A0A8G2BJJ6</accession>
<gene>
    <name evidence="2" type="ORF">SAMN05660686_02958</name>
</gene>
<dbReference type="SUPFAM" id="SSF53474">
    <property type="entry name" value="alpha/beta-Hydrolases"/>
    <property type="match status" value="1"/>
</dbReference>
<dbReference type="InterPro" id="IPR026968">
    <property type="entry name" value="PcaD/CatD"/>
</dbReference>
<evidence type="ECO:0000313" key="3">
    <source>
        <dbReference type="Proteomes" id="UP000198615"/>
    </source>
</evidence>
<feature type="domain" description="AB hydrolase-1" evidence="1">
    <location>
        <begin position="24"/>
        <end position="249"/>
    </location>
</feature>
<dbReference type="Gene3D" id="3.40.50.1820">
    <property type="entry name" value="alpha/beta hydrolase"/>
    <property type="match status" value="1"/>
</dbReference>
<proteinExistence type="predicted"/>
<dbReference type="NCBIfam" id="TIGR02427">
    <property type="entry name" value="protocat_pcaD"/>
    <property type="match status" value="1"/>
</dbReference>
<dbReference type="GO" id="GO:0047570">
    <property type="term" value="F:3-oxoadipate enol-lactonase activity"/>
    <property type="evidence" value="ECO:0007669"/>
    <property type="project" value="InterPro"/>
</dbReference>
<dbReference type="Pfam" id="PF00561">
    <property type="entry name" value="Abhydrolase_1"/>
    <property type="match status" value="1"/>
</dbReference>
<sequence>MASTFVDVGGCVLHVRQDGPTDGPALLFSNSLGTDLRIWDAVVEALCDRWHCIRMDKRGHGLSALGGAPITIERYAADALGVLDHLGVTRTVMAGVSIGGLITQAAYAARPEAFAGLMMCDTAAKIGAADLWQQRIDMVRTDGLEAMADTVLQRWFAPVFHRDRAVDLVGYRQMLTRTPADGYAAACAALRDADYTAKAAGIAVPCVVICGGEDGATTPQVVSAFAASLPTARYVELPDVGHLPSIEAPDAVVSELKTLLKEVNHG</sequence>
<dbReference type="EMBL" id="FNBW01000008">
    <property type="protein sequence ID" value="SDF97449.1"/>
    <property type="molecule type" value="Genomic_DNA"/>
</dbReference>
<dbReference type="GO" id="GO:0042952">
    <property type="term" value="P:beta-ketoadipate pathway"/>
    <property type="evidence" value="ECO:0007669"/>
    <property type="project" value="InterPro"/>
</dbReference>
<dbReference type="InterPro" id="IPR050471">
    <property type="entry name" value="AB_hydrolase"/>
</dbReference>